<keyword evidence="4" id="KW-1185">Reference proteome</keyword>
<keyword evidence="2" id="KW-0812">Transmembrane</keyword>
<dbReference type="InterPro" id="IPR018714">
    <property type="entry name" value="DUF2237"/>
</dbReference>
<dbReference type="Pfam" id="PF09996">
    <property type="entry name" value="DUF2237"/>
    <property type="match status" value="1"/>
</dbReference>
<gene>
    <name evidence="3" type="ORF">IV203_007650</name>
</gene>
<feature type="transmembrane region" description="Helical" evidence="2">
    <location>
        <begin position="190"/>
        <end position="208"/>
    </location>
</feature>
<protein>
    <submittedName>
        <fullName evidence="3">DUF2237 domain containing protein</fullName>
    </submittedName>
</protein>
<evidence type="ECO:0000256" key="1">
    <source>
        <dbReference type="SAM" id="MobiDB-lite"/>
    </source>
</evidence>
<keyword evidence="2" id="KW-0472">Membrane</keyword>
<dbReference type="OrthoDB" id="10260965at2759"/>
<dbReference type="AlphaFoldDB" id="A0A9K3KF68"/>
<organism evidence="3 4">
    <name type="scientific">Nitzschia inconspicua</name>
    <dbReference type="NCBI Taxonomy" id="303405"/>
    <lineage>
        <taxon>Eukaryota</taxon>
        <taxon>Sar</taxon>
        <taxon>Stramenopiles</taxon>
        <taxon>Ochrophyta</taxon>
        <taxon>Bacillariophyta</taxon>
        <taxon>Bacillariophyceae</taxon>
        <taxon>Bacillariophycidae</taxon>
        <taxon>Bacillariales</taxon>
        <taxon>Bacillariaceae</taxon>
        <taxon>Nitzschia</taxon>
    </lineage>
</organism>
<dbReference type="EMBL" id="JAGRRH010000025">
    <property type="protein sequence ID" value="KAG7342557.1"/>
    <property type="molecule type" value="Genomic_DNA"/>
</dbReference>
<reference evidence="3" key="1">
    <citation type="journal article" date="2021" name="Sci. Rep.">
        <title>Diploid genomic architecture of Nitzschia inconspicua, an elite biomass production diatom.</title>
        <authorList>
            <person name="Oliver A."/>
            <person name="Podell S."/>
            <person name="Pinowska A."/>
            <person name="Traller J.C."/>
            <person name="Smith S.R."/>
            <person name="McClure R."/>
            <person name="Beliaev A."/>
            <person name="Bohutskyi P."/>
            <person name="Hill E.A."/>
            <person name="Rabines A."/>
            <person name="Zheng H."/>
            <person name="Allen L.Z."/>
            <person name="Kuo A."/>
            <person name="Grigoriev I.V."/>
            <person name="Allen A.E."/>
            <person name="Hazlebeck D."/>
            <person name="Allen E.E."/>
        </authorList>
    </citation>
    <scope>NUCLEOTIDE SEQUENCE</scope>
    <source>
        <strain evidence="3">Hildebrandi</strain>
    </source>
</reference>
<name>A0A9K3KF68_9STRA</name>
<evidence type="ECO:0000313" key="3">
    <source>
        <dbReference type="EMBL" id="KAG7342557.1"/>
    </source>
</evidence>
<feature type="compositionally biased region" description="Polar residues" evidence="1">
    <location>
        <begin position="234"/>
        <end position="243"/>
    </location>
</feature>
<sequence length="243" mass="26295">MLTRASAAQSYSNVFGQPLQSCSSDGMALTGYTRTGYCVDEYDDQGSHHICIDLSSTSNNGDNFCTVTGQSDWCSSQDMPCHNNNKDNYSRAVQNWCVCQWAFASYIENAGGCDSIQTIVCDSINLQAILAYQQQLAQEKYANALQCIVDRCSLDMNNLPTTTGSSSSHSVWGQASNVMTAGGRNGSTQTVFLIMIALLVVGAAIGTVRRFQGNSHLRKDSNTDADSHLLMDKTPTTAKSIHP</sequence>
<keyword evidence="2" id="KW-1133">Transmembrane helix</keyword>
<feature type="compositionally biased region" description="Basic and acidic residues" evidence="1">
    <location>
        <begin position="217"/>
        <end position="231"/>
    </location>
</feature>
<dbReference type="Proteomes" id="UP000693970">
    <property type="component" value="Unassembled WGS sequence"/>
</dbReference>
<comment type="caution">
    <text evidence="3">The sequence shown here is derived from an EMBL/GenBank/DDBJ whole genome shotgun (WGS) entry which is preliminary data.</text>
</comment>
<accession>A0A9K3KF68</accession>
<feature type="region of interest" description="Disordered" evidence="1">
    <location>
        <begin position="216"/>
        <end position="243"/>
    </location>
</feature>
<proteinExistence type="predicted"/>
<evidence type="ECO:0000256" key="2">
    <source>
        <dbReference type="SAM" id="Phobius"/>
    </source>
</evidence>
<evidence type="ECO:0000313" key="4">
    <source>
        <dbReference type="Proteomes" id="UP000693970"/>
    </source>
</evidence>
<reference evidence="3" key="2">
    <citation type="submission" date="2021-04" db="EMBL/GenBank/DDBJ databases">
        <authorList>
            <person name="Podell S."/>
        </authorList>
    </citation>
    <scope>NUCLEOTIDE SEQUENCE</scope>
    <source>
        <strain evidence="3">Hildebrandi</strain>
    </source>
</reference>